<dbReference type="SUPFAM" id="SSF53933">
    <property type="entry name" value="Microbial ribonucleases"/>
    <property type="match status" value="1"/>
</dbReference>
<organism evidence="7 8">
    <name type="scientific">Anaerococcus hydrogenalis ACS-025-V-Sch4</name>
    <dbReference type="NCBI Taxonomy" id="879306"/>
    <lineage>
        <taxon>Bacteria</taxon>
        <taxon>Bacillati</taxon>
        <taxon>Bacillota</taxon>
        <taxon>Tissierellia</taxon>
        <taxon>Tissierellales</taxon>
        <taxon>Peptoniphilaceae</taxon>
        <taxon>Anaerococcus</taxon>
    </lineage>
</organism>
<sequence length="83" mass="9826">MTKKEAKKLGWIPSKGNLWEVTDKRVIGGDYFGNFEKKLPEANYKECDVNYFGGRRGGERLIYDEDFNIFYTNDHYKTFTKEN</sequence>
<proteinExistence type="inferred from homology"/>
<comment type="similarity">
    <text evidence="2">Belongs to the ribonuclease N1/T1 family.</text>
</comment>
<evidence type="ECO:0000256" key="6">
    <source>
        <dbReference type="ARBA" id="ARBA00022801"/>
    </source>
</evidence>
<gene>
    <name evidence="7" type="ORF">HMPREF9246_0916</name>
</gene>
<dbReference type="Pfam" id="PF00545">
    <property type="entry name" value="Ribonuclease"/>
    <property type="match status" value="1"/>
</dbReference>
<reference evidence="7 8" key="1">
    <citation type="submission" date="2011-01" db="EMBL/GenBank/DDBJ databases">
        <authorList>
            <person name="Durkin A.S."/>
            <person name="Madupu R."/>
            <person name="Torralba M."/>
            <person name="Gillis M."/>
            <person name="Methe B."/>
            <person name="Sutton G."/>
            <person name="Nelson K.E."/>
        </authorList>
    </citation>
    <scope>NUCLEOTIDE SEQUENCE [LARGE SCALE GENOMIC DNA]</scope>
    <source>
        <strain evidence="7 8">ACS-025-V-Sch4</strain>
    </source>
</reference>
<dbReference type="InterPro" id="IPR000026">
    <property type="entry name" value="N1-like"/>
</dbReference>
<keyword evidence="4" id="KW-0964">Secreted</keyword>
<dbReference type="GO" id="GO:0004521">
    <property type="term" value="F:RNA endonuclease activity"/>
    <property type="evidence" value="ECO:0007669"/>
    <property type="project" value="InterPro"/>
</dbReference>
<dbReference type="RefSeq" id="WP_004816939.1">
    <property type="nucleotide sequence ID" value="NZ_AEXN01000014.1"/>
</dbReference>
<keyword evidence="5" id="KW-0540">Nuclease</keyword>
<dbReference type="InterPro" id="IPR001887">
    <property type="entry name" value="Barnase"/>
</dbReference>
<name>F0GZY4_9FIRM</name>
<dbReference type="GO" id="GO:0005576">
    <property type="term" value="C:extracellular region"/>
    <property type="evidence" value="ECO:0007669"/>
    <property type="project" value="UniProtKB-SubCell"/>
</dbReference>
<comment type="subcellular location">
    <subcellularLocation>
        <location evidence="1">Secreted</location>
    </subcellularLocation>
</comment>
<evidence type="ECO:0000256" key="4">
    <source>
        <dbReference type="ARBA" id="ARBA00022525"/>
    </source>
</evidence>
<evidence type="ECO:0000256" key="2">
    <source>
        <dbReference type="ARBA" id="ARBA00009006"/>
    </source>
</evidence>
<evidence type="ECO:0000256" key="3">
    <source>
        <dbReference type="ARBA" id="ARBA00022214"/>
    </source>
</evidence>
<dbReference type="GO" id="GO:0003723">
    <property type="term" value="F:RNA binding"/>
    <property type="evidence" value="ECO:0007669"/>
    <property type="project" value="InterPro"/>
</dbReference>
<dbReference type="Gene3D" id="3.10.450.30">
    <property type="entry name" value="Microbial ribonucleases"/>
    <property type="match status" value="1"/>
</dbReference>
<dbReference type="GO" id="GO:0016787">
    <property type="term" value="F:hydrolase activity"/>
    <property type="evidence" value="ECO:0007669"/>
    <property type="project" value="UniProtKB-KW"/>
</dbReference>
<evidence type="ECO:0000256" key="5">
    <source>
        <dbReference type="ARBA" id="ARBA00022722"/>
    </source>
</evidence>
<keyword evidence="8" id="KW-1185">Reference proteome</keyword>
<evidence type="ECO:0000256" key="1">
    <source>
        <dbReference type="ARBA" id="ARBA00004613"/>
    </source>
</evidence>
<evidence type="ECO:0000313" key="7">
    <source>
        <dbReference type="EMBL" id="EGC84180.1"/>
    </source>
</evidence>
<dbReference type="AlphaFoldDB" id="F0GZY4"/>
<dbReference type="EMBL" id="AEXN01000014">
    <property type="protein sequence ID" value="EGC84180.1"/>
    <property type="molecule type" value="Genomic_DNA"/>
</dbReference>
<dbReference type="Proteomes" id="UP000005277">
    <property type="component" value="Unassembled WGS sequence"/>
</dbReference>
<protein>
    <recommendedName>
        <fullName evidence="3">Ribonuclease</fullName>
    </recommendedName>
</protein>
<comment type="caution">
    <text evidence="7">The sequence shown here is derived from an EMBL/GenBank/DDBJ whole genome shotgun (WGS) entry which is preliminary data.</text>
</comment>
<keyword evidence="6" id="KW-0378">Hydrolase</keyword>
<dbReference type="InterPro" id="IPR016191">
    <property type="entry name" value="Ribonuclease/ribotoxin"/>
</dbReference>
<dbReference type="PRINTS" id="PR00117">
    <property type="entry name" value="BARNASE"/>
</dbReference>
<evidence type="ECO:0000313" key="8">
    <source>
        <dbReference type="Proteomes" id="UP000005277"/>
    </source>
</evidence>
<accession>F0GZY4</accession>